<dbReference type="AlphaFoldDB" id="A0A830HMR0"/>
<dbReference type="PROSITE" id="PS50297">
    <property type="entry name" value="ANK_REP_REGION"/>
    <property type="match status" value="4"/>
</dbReference>
<dbReference type="InterPro" id="IPR050776">
    <property type="entry name" value="Ank_Repeat/CDKN_Inhibitor"/>
</dbReference>
<dbReference type="PROSITE" id="PS50088">
    <property type="entry name" value="ANK_REPEAT"/>
    <property type="match status" value="4"/>
</dbReference>
<dbReference type="EMBL" id="BNJQ01000019">
    <property type="protein sequence ID" value="GHP08182.1"/>
    <property type="molecule type" value="Genomic_DNA"/>
</dbReference>
<keyword evidence="2 3" id="KW-0040">ANK repeat</keyword>
<keyword evidence="6" id="KW-0675">Receptor</keyword>
<keyword evidence="1" id="KW-0677">Repeat</keyword>
<sequence length="571" mass="64097">MAESADARVVRTSGPSASAARQADARIDPEDGKSLTRDFPSSDVFSISTGPFDVDYFVNTLRREMKNGSAKEFCETFGPSFARLTPCSERANPPLLGGPDDDEVTVKNFYKFWLDFKSCRPARHINEYNTKEAESREDRRWRERANVKLRKKAKKTEHERIHSFVERVLALDPRAKAFRSAREHKPRKSAKIPEKLESSHFEEVEMNYSNSSLSSEEGTTRVVAEEEETEEGEGSLWYRERLWRMAQPDGTPPSSACIELPPRGTPARAEAVHAFNAFFRKDRANAQLALSKSRCHMATRHNKPEHLETLITRQREDCNKIDLQGLAPIHIAAREGYDECLRILIRAKAHIVDDADNSGHTPIFYAVRNGHAACLKMLIDAGVMRFPMERAKHDGVVDMRVSAMIETVVMRIAIERNQPECLRMLIVDAGISPDILPDKHLYNDYSHRFKYVIMPMITPAWSPLHLAAAIGHLKCIEILINAGANVDISSSDNRKTPMHIAALNGRATVVQMLIDAGANVNAKDDKGATPMKSAAQNGHKDREVPPDHSLALRRDGSIARFGWKDDIGEDG</sequence>
<feature type="repeat" description="ANK" evidence="3">
    <location>
        <begin position="324"/>
        <end position="351"/>
    </location>
</feature>
<dbReference type="InterPro" id="IPR036770">
    <property type="entry name" value="Ankyrin_rpt-contain_sf"/>
</dbReference>
<dbReference type="SUPFAM" id="SSF48403">
    <property type="entry name" value="Ankyrin repeat"/>
    <property type="match status" value="1"/>
</dbReference>
<dbReference type="PRINTS" id="PR01415">
    <property type="entry name" value="ANKYRIN"/>
</dbReference>
<keyword evidence="6" id="KW-0418">Kinase</keyword>
<reference evidence="6" key="1">
    <citation type="submission" date="2020-10" db="EMBL/GenBank/DDBJ databases">
        <title>Unveiling of a novel bifunctional photoreceptor, Dualchrome1, isolated from a cosmopolitan green alga.</title>
        <authorList>
            <person name="Suzuki S."/>
            <person name="Kawachi M."/>
        </authorList>
    </citation>
    <scope>NUCLEOTIDE SEQUENCE</scope>
    <source>
        <strain evidence="6">NIES 2893</strain>
    </source>
</reference>
<feature type="repeat" description="ANK" evidence="3">
    <location>
        <begin position="459"/>
        <end position="491"/>
    </location>
</feature>
<dbReference type="Proteomes" id="UP000660262">
    <property type="component" value="Unassembled WGS sequence"/>
</dbReference>
<evidence type="ECO:0000259" key="5">
    <source>
        <dbReference type="Pfam" id="PF21884"/>
    </source>
</evidence>
<protein>
    <submittedName>
        <fullName evidence="6">Receptor-interacting serine-threonine kinase 4</fullName>
    </submittedName>
</protein>
<feature type="compositionally biased region" description="Basic and acidic residues" evidence="4">
    <location>
        <begin position="23"/>
        <end position="36"/>
    </location>
</feature>
<proteinExistence type="predicted"/>
<dbReference type="InterPro" id="IPR002110">
    <property type="entry name" value="Ankyrin_rpt"/>
</dbReference>
<evidence type="ECO:0000313" key="6">
    <source>
        <dbReference type="EMBL" id="GHP08182.1"/>
    </source>
</evidence>
<feature type="repeat" description="ANK" evidence="3">
    <location>
        <begin position="358"/>
        <end position="383"/>
    </location>
</feature>
<dbReference type="Pfam" id="PF21884">
    <property type="entry name" value="ZUO1-like_ZHD"/>
    <property type="match status" value="1"/>
</dbReference>
<dbReference type="PANTHER" id="PTHR24201">
    <property type="entry name" value="ANK_REP_REGION DOMAIN-CONTAINING PROTEIN"/>
    <property type="match status" value="1"/>
</dbReference>
<feature type="domain" description="Zuotin-like zuotin homology" evidence="5">
    <location>
        <begin position="72"/>
        <end position="176"/>
    </location>
</feature>
<feature type="compositionally biased region" description="Basic and acidic residues" evidence="4">
    <location>
        <begin position="538"/>
        <end position="549"/>
    </location>
</feature>
<evidence type="ECO:0000256" key="4">
    <source>
        <dbReference type="SAM" id="MobiDB-lite"/>
    </source>
</evidence>
<dbReference type="InterPro" id="IPR054076">
    <property type="entry name" value="ZUO1-like_ZHD"/>
</dbReference>
<evidence type="ECO:0000256" key="1">
    <source>
        <dbReference type="ARBA" id="ARBA00022737"/>
    </source>
</evidence>
<gene>
    <name evidence="6" type="ORF">PPROV_000692300</name>
</gene>
<evidence type="ECO:0000256" key="2">
    <source>
        <dbReference type="ARBA" id="ARBA00023043"/>
    </source>
</evidence>
<accession>A0A830HMR0</accession>
<organism evidence="6 7">
    <name type="scientific">Pycnococcus provasolii</name>
    <dbReference type="NCBI Taxonomy" id="41880"/>
    <lineage>
        <taxon>Eukaryota</taxon>
        <taxon>Viridiplantae</taxon>
        <taxon>Chlorophyta</taxon>
        <taxon>Pseudoscourfieldiophyceae</taxon>
        <taxon>Pseudoscourfieldiales</taxon>
        <taxon>Pycnococcaceae</taxon>
        <taxon>Pycnococcus</taxon>
    </lineage>
</organism>
<name>A0A830HMR0_9CHLO</name>
<feature type="repeat" description="ANK" evidence="3">
    <location>
        <begin position="493"/>
        <end position="525"/>
    </location>
</feature>
<evidence type="ECO:0000313" key="7">
    <source>
        <dbReference type="Proteomes" id="UP000660262"/>
    </source>
</evidence>
<keyword evidence="6" id="KW-0808">Transferase</keyword>
<evidence type="ECO:0000256" key="3">
    <source>
        <dbReference type="PROSITE-ProRule" id="PRU00023"/>
    </source>
</evidence>
<dbReference type="SMART" id="SM00248">
    <property type="entry name" value="ANK"/>
    <property type="match status" value="5"/>
</dbReference>
<dbReference type="GO" id="GO:0016301">
    <property type="term" value="F:kinase activity"/>
    <property type="evidence" value="ECO:0007669"/>
    <property type="project" value="UniProtKB-KW"/>
</dbReference>
<comment type="caution">
    <text evidence="6">The sequence shown here is derived from an EMBL/GenBank/DDBJ whole genome shotgun (WGS) entry which is preliminary data.</text>
</comment>
<feature type="region of interest" description="Disordered" evidence="4">
    <location>
        <begin position="207"/>
        <end position="230"/>
    </location>
</feature>
<feature type="region of interest" description="Disordered" evidence="4">
    <location>
        <begin position="524"/>
        <end position="549"/>
    </location>
</feature>
<keyword evidence="7" id="KW-1185">Reference proteome</keyword>
<dbReference type="Pfam" id="PF12796">
    <property type="entry name" value="Ank_2"/>
    <property type="match status" value="2"/>
</dbReference>
<dbReference type="OrthoDB" id="539213at2759"/>
<dbReference type="Gene3D" id="1.25.40.20">
    <property type="entry name" value="Ankyrin repeat-containing domain"/>
    <property type="match status" value="2"/>
</dbReference>
<feature type="region of interest" description="Disordered" evidence="4">
    <location>
        <begin position="1"/>
        <end position="40"/>
    </location>
</feature>